<dbReference type="PANTHER" id="PTHR23088">
    <property type="entry name" value="NITRILASE-RELATED"/>
    <property type="match status" value="1"/>
</dbReference>
<dbReference type="OrthoDB" id="9811121at2"/>
<dbReference type="GO" id="GO:0016811">
    <property type="term" value="F:hydrolase activity, acting on carbon-nitrogen (but not peptide) bonds, in linear amides"/>
    <property type="evidence" value="ECO:0007669"/>
    <property type="project" value="InterPro"/>
</dbReference>
<evidence type="ECO:0000313" key="3">
    <source>
        <dbReference type="EMBL" id="SDC27947.1"/>
    </source>
</evidence>
<dbReference type="InterPro" id="IPR036526">
    <property type="entry name" value="C-N_Hydrolase_sf"/>
</dbReference>
<evidence type="ECO:0000259" key="2">
    <source>
        <dbReference type="PROSITE" id="PS50263"/>
    </source>
</evidence>
<dbReference type="InterPro" id="IPR003010">
    <property type="entry name" value="C-N_Hydrolase"/>
</dbReference>
<dbReference type="PROSITE" id="PS50263">
    <property type="entry name" value="CN_HYDROLASE"/>
    <property type="match status" value="1"/>
</dbReference>
<dbReference type="InterPro" id="IPR045254">
    <property type="entry name" value="Nit1/2_C-N_Hydrolase"/>
</dbReference>
<protein>
    <submittedName>
        <fullName evidence="3">Nitrilase</fullName>
    </submittedName>
</protein>
<evidence type="ECO:0000256" key="1">
    <source>
        <dbReference type="ARBA" id="ARBA00022801"/>
    </source>
</evidence>
<dbReference type="SUPFAM" id="SSF56317">
    <property type="entry name" value="Carbon-nitrogen hydrolase"/>
    <property type="match status" value="1"/>
</dbReference>
<dbReference type="PANTHER" id="PTHR23088:SF27">
    <property type="entry name" value="DEAMINATED GLUTATHIONE AMIDASE"/>
    <property type="match status" value="1"/>
</dbReference>
<accession>A0A1G6KAJ1</accession>
<dbReference type="Pfam" id="PF00795">
    <property type="entry name" value="CN_hydrolase"/>
    <property type="match status" value="1"/>
</dbReference>
<feature type="domain" description="CN hydrolase" evidence="2">
    <location>
        <begin position="1"/>
        <end position="253"/>
    </location>
</feature>
<dbReference type="CDD" id="cd07572">
    <property type="entry name" value="nit"/>
    <property type="match status" value="1"/>
</dbReference>
<gene>
    <name evidence="3" type="ORF">SAMN05421733_11544</name>
</gene>
<organism evidence="3 4">
    <name type="scientific">Acinetobacter boissieri</name>
    <dbReference type="NCBI Taxonomy" id="1219383"/>
    <lineage>
        <taxon>Bacteria</taxon>
        <taxon>Pseudomonadati</taxon>
        <taxon>Pseudomonadota</taxon>
        <taxon>Gammaproteobacteria</taxon>
        <taxon>Moraxellales</taxon>
        <taxon>Moraxellaceae</taxon>
        <taxon>Acinetobacter</taxon>
    </lineage>
</organism>
<keyword evidence="4" id="KW-1185">Reference proteome</keyword>
<proteinExistence type="predicted"/>
<keyword evidence="1" id="KW-0378">Hydrolase</keyword>
<dbReference type="STRING" id="1219383.SAMN05421733_11544"/>
<dbReference type="Gene3D" id="3.60.110.10">
    <property type="entry name" value="Carbon-nitrogen hydrolase"/>
    <property type="match status" value="1"/>
</dbReference>
<dbReference type="Proteomes" id="UP000242501">
    <property type="component" value="Unassembled WGS sequence"/>
</dbReference>
<sequence length="276" mass="30610">MALVSVAQMTSQNVIEDNLSHVKKLAISCHSKGSQLLVLPENFACFAPGQQRKTAEQFEYIQSYLEHIAHTYQLWIVAGTIPCPFRPNGDVVPDDKVRTTSLCISPEGTVARYDKIHLFDVMVNDAIGGYKESAHFEAGSDIVVAKTPFGNLGLMVCYDLRFPELALALRHKNADFLTAPAAFTFATGRAHWQMLLQARAIDTQCAVLGAAQQGLHGEKRETWGHASIVNAYGELLCQVTDAGNHVVHANIDLKTQQLIRHNMPLIQHHRLLKDQF</sequence>
<dbReference type="RefSeq" id="WP_092750063.1">
    <property type="nucleotide sequence ID" value="NZ_FMYL01000015.1"/>
</dbReference>
<dbReference type="AlphaFoldDB" id="A0A1G6KAJ1"/>
<name>A0A1G6KAJ1_9GAMM</name>
<reference evidence="4" key="1">
    <citation type="submission" date="2016-09" db="EMBL/GenBank/DDBJ databases">
        <authorList>
            <person name="Varghese N."/>
            <person name="Submissions S."/>
        </authorList>
    </citation>
    <scope>NUCLEOTIDE SEQUENCE [LARGE SCALE GENOMIC DNA]</scope>
    <source>
        <strain evidence="4">ANC 4422</strain>
    </source>
</reference>
<evidence type="ECO:0000313" key="4">
    <source>
        <dbReference type="Proteomes" id="UP000242501"/>
    </source>
</evidence>
<dbReference type="EMBL" id="FMYL01000015">
    <property type="protein sequence ID" value="SDC27947.1"/>
    <property type="molecule type" value="Genomic_DNA"/>
</dbReference>